<accession>A0ABX6EL07</accession>
<name>A0ABX6EL07_9HYPH</name>
<sequence>MSKAIVAALLVVLFGSGSALAKSFRCFEGYDSARCGPPPPYYVEGMTYWGYALPHAEPQDPTGRIVLEGAAGGGAPDGDW</sequence>
<reference evidence="3" key="1">
    <citation type="submission" date="2019-09" db="EMBL/GenBank/DDBJ databases">
        <title>Isolation and complete genome sequencing of Methylocystis species.</title>
        <authorList>
            <person name="Rumah B.L."/>
            <person name="Stead C.E."/>
            <person name="Stevens B.C."/>
            <person name="Minton N.P."/>
            <person name="Grosse-Honebrink A."/>
            <person name="Zhang Y."/>
        </authorList>
    </citation>
    <scope>NUCLEOTIDE SEQUENCE [LARGE SCALE GENOMIC DNA]</scope>
    <source>
        <strain evidence="3">BRCS1</strain>
    </source>
</reference>
<gene>
    <name evidence="2" type="ORF">F7D13_16220</name>
</gene>
<keyword evidence="1" id="KW-0732">Signal</keyword>
<organism evidence="2 3">
    <name type="scientific">Methylocystis rosea</name>
    <dbReference type="NCBI Taxonomy" id="173366"/>
    <lineage>
        <taxon>Bacteria</taxon>
        <taxon>Pseudomonadati</taxon>
        <taxon>Pseudomonadota</taxon>
        <taxon>Alphaproteobacteria</taxon>
        <taxon>Hyphomicrobiales</taxon>
        <taxon>Methylocystaceae</taxon>
        <taxon>Methylocystis</taxon>
    </lineage>
</organism>
<feature type="signal peptide" evidence="1">
    <location>
        <begin position="1"/>
        <end position="21"/>
    </location>
</feature>
<evidence type="ECO:0000256" key="1">
    <source>
        <dbReference type="SAM" id="SignalP"/>
    </source>
</evidence>
<reference evidence="2 3" key="2">
    <citation type="journal article" date="2021" name="AMB Express">
        <title>Isolation and characterisation of Methylocystis spp. for poly-3-hydroxybutyrate production using waste methane feedstocks.</title>
        <authorList>
            <person name="Rumah B.L."/>
            <person name="Stead C.E."/>
            <person name="Claxton Stevens B.H."/>
            <person name="Minton N.P."/>
            <person name="Grosse-Honebrink A."/>
            <person name="Zhang Y."/>
        </authorList>
    </citation>
    <scope>NUCLEOTIDE SEQUENCE [LARGE SCALE GENOMIC DNA]</scope>
    <source>
        <strain evidence="2 3">BRCS1</strain>
    </source>
</reference>
<evidence type="ECO:0000313" key="3">
    <source>
        <dbReference type="Proteomes" id="UP000424673"/>
    </source>
</evidence>
<keyword evidence="3" id="KW-1185">Reference proteome</keyword>
<feature type="chain" id="PRO_5045423007" evidence="1">
    <location>
        <begin position="22"/>
        <end position="80"/>
    </location>
</feature>
<evidence type="ECO:0000313" key="2">
    <source>
        <dbReference type="EMBL" id="QGM95458.1"/>
    </source>
</evidence>
<dbReference type="EMBL" id="CP044328">
    <property type="protein sequence ID" value="QGM95458.1"/>
    <property type="molecule type" value="Genomic_DNA"/>
</dbReference>
<protein>
    <submittedName>
        <fullName evidence="2">Uncharacterized protein</fullName>
    </submittedName>
</protein>
<proteinExistence type="predicted"/>
<dbReference type="Proteomes" id="UP000424673">
    <property type="component" value="Chromosome"/>
</dbReference>
<dbReference type="RefSeq" id="WP_154453675.1">
    <property type="nucleotide sequence ID" value="NZ_CP044328.1"/>
</dbReference>